<feature type="transmembrane region" description="Helical" evidence="1">
    <location>
        <begin position="316"/>
        <end position="349"/>
    </location>
</feature>
<comment type="caution">
    <text evidence="2">The sequence shown here is derived from an EMBL/GenBank/DDBJ whole genome shotgun (WGS) entry which is preliminary data.</text>
</comment>
<feature type="transmembrane region" description="Helical" evidence="1">
    <location>
        <begin position="29"/>
        <end position="48"/>
    </location>
</feature>
<feature type="transmembrane region" description="Helical" evidence="1">
    <location>
        <begin position="97"/>
        <end position="121"/>
    </location>
</feature>
<feature type="transmembrane region" description="Helical" evidence="1">
    <location>
        <begin position="232"/>
        <end position="251"/>
    </location>
</feature>
<dbReference type="EMBL" id="RCUV01000023">
    <property type="protein sequence ID" value="RLP68178.1"/>
    <property type="molecule type" value="Genomic_DNA"/>
</dbReference>
<reference evidence="2 3" key="1">
    <citation type="submission" date="2018-10" db="EMBL/GenBank/DDBJ databases">
        <authorList>
            <person name="Li J."/>
        </authorList>
    </citation>
    <scope>NUCLEOTIDE SEQUENCE [LARGE SCALE GENOMIC DNA]</scope>
    <source>
        <strain evidence="2 3">CCTCC AB209002</strain>
    </source>
</reference>
<evidence type="ECO:0000313" key="2">
    <source>
        <dbReference type="EMBL" id="RLP68178.1"/>
    </source>
</evidence>
<accession>A0A3L6ZJU5</accession>
<dbReference type="AlphaFoldDB" id="A0A3L6ZJU5"/>
<keyword evidence="1" id="KW-1133">Transmembrane helix</keyword>
<feature type="transmembrane region" description="Helical" evidence="1">
    <location>
        <begin position="284"/>
        <end position="304"/>
    </location>
</feature>
<keyword evidence="3" id="KW-1185">Reference proteome</keyword>
<organism evidence="2 3">
    <name type="scientific">Mycetocola manganoxydans</name>
    <dbReference type="NCBI Taxonomy" id="699879"/>
    <lineage>
        <taxon>Bacteria</taxon>
        <taxon>Bacillati</taxon>
        <taxon>Actinomycetota</taxon>
        <taxon>Actinomycetes</taxon>
        <taxon>Micrococcales</taxon>
        <taxon>Microbacteriaceae</taxon>
        <taxon>Mycetocola</taxon>
    </lineage>
</organism>
<evidence type="ECO:0000256" key="1">
    <source>
        <dbReference type="SAM" id="Phobius"/>
    </source>
</evidence>
<evidence type="ECO:0000313" key="3">
    <source>
        <dbReference type="Proteomes" id="UP000270299"/>
    </source>
</evidence>
<feature type="transmembrane region" description="Helical" evidence="1">
    <location>
        <begin position="128"/>
        <end position="146"/>
    </location>
</feature>
<gene>
    <name evidence="2" type="ORF">D9V29_14205</name>
</gene>
<name>A0A3L6ZJU5_9MICO</name>
<protein>
    <submittedName>
        <fullName evidence="2">Uncharacterized protein</fullName>
    </submittedName>
</protein>
<keyword evidence="1" id="KW-0812">Transmembrane</keyword>
<feature type="transmembrane region" description="Helical" evidence="1">
    <location>
        <begin position="192"/>
        <end position="212"/>
    </location>
</feature>
<sequence>MCLVPAIMLVSGAAVVGPWMDAARVTVQFLGALLVSVAAGAMLVRAGVIHAEAALVALAAAVPAWLLGALTVASWSVGFDEADAGATRSWFGSATGTLLICAWAVGAAALLPVAFAMLGAVRSRTARITSSAGLSVTGALALGVTAATFVGLIVGAAAVLIVASIQLRGLVPARAPQEHERSLVLTPTKRRIIVASSAAAAVFGVGCAVFALTGSSWAPAVGDSTTAMRVGILAGALVAIVTVGAGAAALLPRMGRIVLGPALALVAALLALASSYILDETSPLSWPLHLAAGVLTGLAVGLMFAPMLPGARWFRILLIAAISVAAAISFGFMVITAAAFLAPAFAILLTVVLLRRPILLNGTAAVS</sequence>
<feature type="transmembrane region" description="Helical" evidence="1">
    <location>
        <begin position="152"/>
        <end position="171"/>
    </location>
</feature>
<proteinExistence type="predicted"/>
<dbReference type="Proteomes" id="UP000270299">
    <property type="component" value="Unassembled WGS sequence"/>
</dbReference>
<keyword evidence="1" id="KW-0472">Membrane</keyword>
<feature type="transmembrane region" description="Helical" evidence="1">
    <location>
        <begin position="258"/>
        <end position="278"/>
    </location>
</feature>
<feature type="transmembrane region" description="Helical" evidence="1">
    <location>
        <begin position="55"/>
        <end position="77"/>
    </location>
</feature>